<dbReference type="AlphaFoldDB" id="A0A9Q1CV27"/>
<keyword evidence="2" id="KW-1185">Reference proteome</keyword>
<protein>
    <submittedName>
        <fullName evidence="1">Uncharacterized protein</fullName>
    </submittedName>
</protein>
<reference evidence="1" key="1">
    <citation type="journal article" date="2023" name="Science">
        <title>Genome structures resolve the early diversification of teleost fishes.</title>
        <authorList>
            <person name="Parey E."/>
            <person name="Louis A."/>
            <person name="Montfort J."/>
            <person name="Bouchez O."/>
            <person name="Roques C."/>
            <person name="Iampietro C."/>
            <person name="Lluch J."/>
            <person name="Castinel A."/>
            <person name="Donnadieu C."/>
            <person name="Desvignes T."/>
            <person name="Floi Bucao C."/>
            <person name="Jouanno E."/>
            <person name="Wen M."/>
            <person name="Mejri S."/>
            <person name="Dirks R."/>
            <person name="Jansen H."/>
            <person name="Henkel C."/>
            <person name="Chen W.J."/>
            <person name="Zahm M."/>
            <person name="Cabau C."/>
            <person name="Klopp C."/>
            <person name="Thompson A.W."/>
            <person name="Robinson-Rechavi M."/>
            <person name="Braasch I."/>
            <person name="Lecointre G."/>
            <person name="Bobe J."/>
            <person name="Postlethwait J.H."/>
            <person name="Berthelot C."/>
            <person name="Roest Crollius H."/>
            <person name="Guiguen Y."/>
        </authorList>
    </citation>
    <scope>NUCLEOTIDE SEQUENCE</scope>
    <source>
        <strain evidence="1">Concon-B</strain>
    </source>
</reference>
<accession>A0A9Q1CV27</accession>
<name>A0A9Q1CV27_CONCO</name>
<comment type="caution">
    <text evidence="1">The sequence shown here is derived from an EMBL/GenBank/DDBJ whole genome shotgun (WGS) entry which is preliminary data.</text>
</comment>
<sequence>MSQDFIIDHLTTPCHRYQYLKSQQLLSSSVENIGLNTGAINERAVSVEKARGFGEAQVFDLDGAQYKEIVSSSFDVALNRLHTIQKEQSDCEHLQTSQPKQ</sequence>
<organism evidence="1 2">
    <name type="scientific">Conger conger</name>
    <name type="common">Conger eel</name>
    <name type="synonym">Muraena conger</name>
    <dbReference type="NCBI Taxonomy" id="82655"/>
    <lineage>
        <taxon>Eukaryota</taxon>
        <taxon>Metazoa</taxon>
        <taxon>Chordata</taxon>
        <taxon>Craniata</taxon>
        <taxon>Vertebrata</taxon>
        <taxon>Euteleostomi</taxon>
        <taxon>Actinopterygii</taxon>
        <taxon>Neopterygii</taxon>
        <taxon>Teleostei</taxon>
        <taxon>Anguilliformes</taxon>
        <taxon>Congridae</taxon>
        <taxon>Conger</taxon>
    </lineage>
</organism>
<evidence type="ECO:0000313" key="2">
    <source>
        <dbReference type="Proteomes" id="UP001152803"/>
    </source>
</evidence>
<dbReference type="Proteomes" id="UP001152803">
    <property type="component" value="Unassembled WGS sequence"/>
</dbReference>
<evidence type="ECO:0000313" key="1">
    <source>
        <dbReference type="EMBL" id="KAJ8246532.1"/>
    </source>
</evidence>
<proteinExistence type="predicted"/>
<feature type="non-terminal residue" evidence="1">
    <location>
        <position position="1"/>
    </location>
</feature>
<dbReference type="EMBL" id="JAFJMO010000640">
    <property type="protein sequence ID" value="KAJ8246532.1"/>
    <property type="molecule type" value="Genomic_DNA"/>
</dbReference>
<gene>
    <name evidence="1" type="ORF">COCON_G00234790</name>
</gene>